<evidence type="ECO:0000256" key="7">
    <source>
        <dbReference type="ARBA" id="ARBA00023098"/>
    </source>
</evidence>
<comment type="catalytic activity">
    <reaction evidence="9">
        <text>a 1,2-diacyl-sn-glycero-3-phospho-(1D-myo-inositol-5-phosphate) + ATP = a 1,2-diacyl-sn-glycero-3-phospho-(1D-myo-inositol-4,5-bisphosphate) + ADP + H(+)</text>
        <dbReference type="Rhea" id="RHEA:12280"/>
        <dbReference type="ChEBI" id="CHEBI:15378"/>
        <dbReference type="ChEBI" id="CHEBI:30616"/>
        <dbReference type="ChEBI" id="CHEBI:57795"/>
        <dbReference type="ChEBI" id="CHEBI:58456"/>
        <dbReference type="ChEBI" id="CHEBI:456216"/>
        <dbReference type="EC" id="2.7.1.149"/>
    </reaction>
    <physiologicalReaction direction="left-to-right" evidence="9">
        <dbReference type="Rhea" id="RHEA:12281"/>
    </physiologicalReaction>
</comment>
<proteinExistence type="predicted"/>
<evidence type="ECO:0000256" key="4">
    <source>
        <dbReference type="ARBA" id="ARBA00022741"/>
    </source>
</evidence>
<evidence type="ECO:0000256" key="5">
    <source>
        <dbReference type="ARBA" id="ARBA00022777"/>
    </source>
</evidence>
<dbReference type="AlphaFoldDB" id="A0A915I1Y9"/>
<dbReference type="InterPro" id="IPR027484">
    <property type="entry name" value="PInositol-4-P-5-kinase_N"/>
</dbReference>
<dbReference type="Pfam" id="PF01504">
    <property type="entry name" value="PIP5K"/>
    <property type="match status" value="1"/>
</dbReference>
<reference evidence="15" key="1">
    <citation type="submission" date="2022-11" db="UniProtKB">
        <authorList>
            <consortium name="WormBaseParasite"/>
        </authorList>
    </citation>
    <scope>IDENTIFICATION</scope>
</reference>
<dbReference type="InterPro" id="IPR027483">
    <property type="entry name" value="PInositol-4-P-4/5-kinase_C_sf"/>
</dbReference>
<dbReference type="GO" id="GO:0046854">
    <property type="term" value="P:phosphatidylinositol phosphate biosynthetic process"/>
    <property type="evidence" value="ECO:0007669"/>
    <property type="project" value="TreeGrafter"/>
</dbReference>
<keyword evidence="7" id="KW-0443">Lipid metabolism</keyword>
<keyword evidence="6 12" id="KW-0067">ATP-binding</keyword>
<dbReference type="GO" id="GO:0005524">
    <property type="term" value="F:ATP binding"/>
    <property type="evidence" value="ECO:0007669"/>
    <property type="project" value="UniProtKB-UniRule"/>
</dbReference>
<accession>A0A915I1Y9</accession>
<evidence type="ECO:0000259" key="13">
    <source>
        <dbReference type="PROSITE" id="PS51455"/>
    </source>
</evidence>
<dbReference type="GO" id="GO:0005737">
    <property type="term" value="C:cytoplasm"/>
    <property type="evidence" value="ECO:0007669"/>
    <property type="project" value="UniProtKB-SubCell"/>
</dbReference>
<comment type="catalytic activity">
    <reaction evidence="8">
        <text>1,2-dihexadecanoyl-sn-glycero-3-phospho-(1D-myo-inositol-5-phosphate) + ATP = 1,2-dihexadecanoyl-sn-glycero-3-phospho-(1D-myo-inositol-4,5-bisphosphate) + ADP + H(+)</text>
        <dbReference type="Rhea" id="RHEA:55992"/>
        <dbReference type="ChEBI" id="CHEBI:15378"/>
        <dbReference type="ChEBI" id="CHEBI:30616"/>
        <dbReference type="ChEBI" id="CHEBI:83423"/>
        <dbReference type="ChEBI" id="CHEBI:84968"/>
        <dbReference type="ChEBI" id="CHEBI:456216"/>
    </reaction>
    <physiologicalReaction direction="left-to-right" evidence="8">
        <dbReference type="Rhea" id="RHEA:55993"/>
    </physiologicalReaction>
</comment>
<keyword evidence="14" id="KW-1185">Reference proteome</keyword>
<keyword evidence="4 12" id="KW-0547">Nucleotide-binding</keyword>
<organism evidence="14 15">
    <name type="scientific">Romanomermis culicivorax</name>
    <name type="common">Nematode worm</name>
    <dbReference type="NCBI Taxonomy" id="13658"/>
    <lineage>
        <taxon>Eukaryota</taxon>
        <taxon>Metazoa</taxon>
        <taxon>Ecdysozoa</taxon>
        <taxon>Nematoda</taxon>
        <taxon>Enoplea</taxon>
        <taxon>Dorylaimia</taxon>
        <taxon>Mermithida</taxon>
        <taxon>Mermithoidea</taxon>
        <taxon>Mermithidae</taxon>
        <taxon>Romanomermis</taxon>
    </lineage>
</organism>
<dbReference type="SUPFAM" id="SSF56104">
    <property type="entry name" value="SAICAR synthase-like"/>
    <property type="match status" value="1"/>
</dbReference>
<dbReference type="InterPro" id="IPR002498">
    <property type="entry name" value="PInositol-4-P-4/5-kinase_core"/>
</dbReference>
<evidence type="ECO:0000256" key="10">
    <source>
        <dbReference type="ARBA" id="ARBA00036950"/>
    </source>
</evidence>
<evidence type="ECO:0000313" key="15">
    <source>
        <dbReference type="WBParaSite" id="nRc.2.0.1.t07482-RA"/>
    </source>
</evidence>
<sequence length="409" mass="46103">MSSSAKKVIKKSTTKYRSKKPIVPKWKLFRASEPFMSVFMWGINHSICELSHVPPPTLLLPDDFKAFSKVKIDNHAFNKDNMPSHFKIKEYCPNVFRNLREKFGIQEHDYLKSLTKSQPEVMESSGKSQAKFYFSYDGSLVVKSLCAEEVAEVHSILQDYHEYVVEKGGQTLLPQFLGLYRLTVENVETYLIVMRNIFGQRYNIHKKYDLKGSTVQRCASDKEKQKDLPTYKDMDFIDDGCKLYLPEDAGKTLVKLLTADCEFLSKLRLMDYSVLVGIHECAKSPPPAATAPGDEVFGVSGGGDSSEPDVASLNMSDDDLGCGDAPKREIYFIGLVDILTYYGMKKKTASAAKTVKYGAAEAENISTVKPHQYARRLIDFMTKSIDPQPTILVIDQQQINNDQQPPLSP</sequence>
<keyword evidence="5 12" id="KW-0418">Kinase</keyword>
<dbReference type="Proteomes" id="UP000887565">
    <property type="component" value="Unplaced"/>
</dbReference>
<dbReference type="PROSITE" id="PS51455">
    <property type="entry name" value="PIPK"/>
    <property type="match status" value="1"/>
</dbReference>
<dbReference type="OMA" id="DYSPMCY"/>
<evidence type="ECO:0000256" key="8">
    <source>
        <dbReference type="ARBA" id="ARBA00036478"/>
    </source>
</evidence>
<comment type="catalytic activity">
    <reaction evidence="10">
        <text>1,2-dihexadecanoyl-sn-glycero-3-phospho-(1D-myo-inositol-5-phosphate) + GTP = 1,2-dihexadecanoyl-sn-glycero-3-phospho-(1D-myo-inositol-4,5-bisphosphate) + GDP + H(+)</text>
        <dbReference type="Rhea" id="RHEA:55964"/>
        <dbReference type="ChEBI" id="CHEBI:15378"/>
        <dbReference type="ChEBI" id="CHEBI:37565"/>
        <dbReference type="ChEBI" id="CHEBI:58189"/>
        <dbReference type="ChEBI" id="CHEBI:83423"/>
        <dbReference type="ChEBI" id="CHEBI:84968"/>
    </reaction>
    <physiologicalReaction direction="left-to-right" evidence="10">
        <dbReference type="Rhea" id="RHEA:55965"/>
    </physiologicalReaction>
</comment>
<dbReference type="GO" id="GO:0005886">
    <property type="term" value="C:plasma membrane"/>
    <property type="evidence" value="ECO:0007669"/>
    <property type="project" value="TreeGrafter"/>
</dbReference>
<dbReference type="SMART" id="SM00330">
    <property type="entry name" value="PIPKc"/>
    <property type="match status" value="1"/>
</dbReference>
<dbReference type="PANTHER" id="PTHR23086">
    <property type="entry name" value="PHOSPHATIDYLINOSITOL-4-PHOSPHATE 5-KINASE"/>
    <property type="match status" value="1"/>
</dbReference>
<name>A0A915I1Y9_ROMCU</name>
<dbReference type="GO" id="GO:0016309">
    <property type="term" value="F:1-phosphatidylinositol-5-phosphate 4-kinase activity"/>
    <property type="evidence" value="ECO:0007669"/>
    <property type="project" value="UniProtKB-EC"/>
</dbReference>
<dbReference type="WBParaSite" id="nRc.2.0.1.t07482-RA">
    <property type="protein sequence ID" value="nRc.2.0.1.t07482-RA"/>
    <property type="gene ID" value="nRc.2.0.1.g07482"/>
</dbReference>
<dbReference type="PANTHER" id="PTHR23086:SF8">
    <property type="entry name" value="PHOSPHATIDYLINOSITOL 5-PHOSPHATE 4-KINASE, ISOFORM A"/>
    <property type="match status" value="1"/>
</dbReference>
<dbReference type="CDD" id="cd17305">
    <property type="entry name" value="PIPKc_PIP5KII"/>
    <property type="match status" value="1"/>
</dbReference>
<dbReference type="Gene3D" id="3.30.800.10">
    <property type="entry name" value="Phosphatidylinositol Phosphate Kinase II Beta"/>
    <property type="match status" value="1"/>
</dbReference>
<dbReference type="EC" id="2.7.1.149" evidence="11"/>
<dbReference type="FunFam" id="3.30.810.10:FF:000003">
    <property type="entry name" value="Phosphatidylinositol 5-phosphate 4-kinase type-2 beta"/>
    <property type="match status" value="1"/>
</dbReference>
<dbReference type="FunFam" id="3.30.800.10:FF:000002">
    <property type="entry name" value="Phosphatidylinositol 5-phosphate 4-kinase type-2 beta"/>
    <property type="match status" value="1"/>
</dbReference>
<evidence type="ECO:0000256" key="6">
    <source>
        <dbReference type="ARBA" id="ARBA00022840"/>
    </source>
</evidence>
<dbReference type="Gene3D" id="3.30.810.10">
    <property type="entry name" value="2-Layer Sandwich"/>
    <property type="match status" value="1"/>
</dbReference>
<evidence type="ECO:0000256" key="11">
    <source>
        <dbReference type="ARBA" id="ARBA00039039"/>
    </source>
</evidence>
<evidence type="ECO:0000313" key="14">
    <source>
        <dbReference type="Proteomes" id="UP000887565"/>
    </source>
</evidence>
<keyword evidence="2" id="KW-0963">Cytoplasm</keyword>
<evidence type="ECO:0000256" key="9">
    <source>
        <dbReference type="ARBA" id="ARBA00036698"/>
    </source>
</evidence>
<evidence type="ECO:0000256" key="12">
    <source>
        <dbReference type="PROSITE-ProRule" id="PRU00781"/>
    </source>
</evidence>
<comment type="subcellular location">
    <subcellularLocation>
        <location evidence="1">Cytoplasm</location>
    </subcellularLocation>
</comment>
<protein>
    <recommendedName>
        <fullName evidence="11">1-phosphatidylinositol-5-phosphate 4-kinase</fullName>
        <ecNumber evidence="11">2.7.1.149</ecNumber>
    </recommendedName>
</protein>
<feature type="domain" description="PIPK" evidence="13">
    <location>
        <begin position="31"/>
        <end position="385"/>
    </location>
</feature>
<dbReference type="InterPro" id="IPR023610">
    <property type="entry name" value="PInositol-4/5-P-5/4-kinase"/>
</dbReference>
<evidence type="ECO:0000256" key="3">
    <source>
        <dbReference type="ARBA" id="ARBA00022679"/>
    </source>
</evidence>
<evidence type="ECO:0000256" key="1">
    <source>
        <dbReference type="ARBA" id="ARBA00004496"/>
    </source>
</evidence>
<dbReference type="GO" id="GO:0016308">
    <property type="term" value="F:1-phosphatidylinositol-4-phosphate 5-kinase activity"/>
    <property type="evidence" value="ECO:0007669"/>
    <property type="project" value="TreeGrafter"/>
</dbReference>
<evidence type="ECO:0000256" key="2">
    <source>
        <dbReference type="ARBA" id="ARBA00022490"/>
    </source>
</evidence>
<keyword evidence="3 12" id="KW-0808">Transferase</keyword>